<evidence type="ECO:0000313" key="3">
    <source>
        <dbReference type="Proteomes" id="UP001459277"/>
    </source>
</evidence>
<name>A0AAW2BZX9_9ROSI</name>
<dbReference type="Proteomes" id="UP001459277">
    <property type="component" value="Unassembled WGS sequence"/>
</dbReference>
<feature type="region of interest" description="Disordered" evidence="1">
    <location>
        <begin position="70"/>
        <end position="104"/>
    </location>
</feature>
<comment type="caution">
    <text evidence="2">The sequence shown here is derived from an EMBL/GenBank/DDBJ whole genome shotgun (WGS) entry which is preliminary data.</text>
</comment>
<sequence length="104" mass="11311">MQRVIKEARLARYLEGWVAALDAINLPLTSSFRDLSQVPLPKDLPVENSPSFCELLEEIEAHTTNAEVINQDNLIPPGTVQPSATSDKSKVAKTTPNSIAPATE</sequence>
<dbReference type="EMBL" id="JAZDWU010000009">
    <property type="protein sequence ID" value="KAK9991595.1"/>
    <property type="molecule type" value="Genomic_DNA"/>
</dbReference>
<keyword evidence="3" id="KW-1185">Reference proteome</keyword>
<gene>
    <name evidence="2" type="ORF">SO802_026580</name>
</gene>
<dbReference type="AlphaFoldDB" id="A0AAW2BZX9"/>
<evidence type="ECO:0000313" key="2">
    <source>
        <dbReference type="EMBL" id="KAK9991595.1"/>
    </source>
</evidence>
<protein>
    <submittedName>
        <fullName evidence="2">Uncharacterized protein</fullName>
    </submittedName>
</protein>
<organism evidence="2 3">
    <name type="scientific">Lithocarpus litseifolius</name>
    <dbReference type="NCBI Taxonomy" id="425828"/>
    <lineage>
        <taxon>Eukaryota</taxon>
        <taxon>Viridiplantae</taxon>
        <taxon>Streptophyta</taxon>
        <taxon>Embryophyta</taxon>
        <taxon>Tracheophyta</taxon>
        <taxon>Spermatophyta</taxon>
        <taxon>Magnoliopsida</taxon>
        <taxon>eudicotyledons</taxon>
        <taxon>Gunneridae</taxon>
        <taxon>Pentapetalae</taxon>
        <taxon>rosids</taxon>
        <taxon>fabids</taxon>
        <taxon>Fagales</taxon>
        <taxon>Fagaceae</taxon>
        <taxon>Lithocarpus</taxon>
    </lineage>
</organism>
<reference evidence="2 3" key="1">
    <citation type="submission" date="2024-01" db="EMBL/GenBank/DDBJ databases">
        <title>A telomere-to-telomere, gap-free genome of sweet tea (Lithocarpus litseifolius).</title>
        <authorList>
            <person name="Zhou J."/>
        </authorList>
    </citation>
    <scope>NUCLEOTIDE SEQUENCE [LARGE SCALE GENOMIC DNA]</scope>
    <source>
        <strain evidence="2">Zhou-2022a</strain>
        <tissue evidence="2">Leaf</tissue>
    </source>
</reference>
<evidence type="ECO:0000256" key="1">
    <source>
        <dbReference type="SAM" id="MobiDB-lite"/>
    </source>
</evidence>
<feature type="compositionally biased region" description="Polar residues" evidence="1">
    <location>
        <begin position="80"/>
        <end position="104"/>
    </location>
</feature>
<accession>A0AAW2BZX9</accession>
<proteinExistence type="predicted"/>